<keyword evidence="2" id="KW-1185">Reference proteome</keyword>
<proteinExistence type="predicted"/>
<dbReference type="InterPro" id="IPR005801">
    <property type="entry name" value="ADC_synthase"/>
</dbReference>
<dbReference type="SUPFAM" id="SSF53254">
    <property type="entry name" value="Phosphoglycerate mutase-like"/>
    <property type="match status" value="1"/>
</dbReference>
<sequence length="173" mass="19210">MCGFRRGWRGGAAVDAEKSKAAGVEALRAKKRLTKLLSQCSQFDILASLHPSPAVCGFPTEEARLFIAETVLPSLEMPKWANPSSHSLIFLLKSSGVSLFLCFCGGLEVSKEPDLQERHLGDLQGLVLREVAKVSTKAYQAFFSQSTDQEIPVSTLYFRVAIPYWRILWPVKH</sequence>
<evidence type="ECO:0000313" key="1">
    <source>
        <dbReference type="EnsemblPlants" id="QL03p068245:mrna"/>
    </source>
</evidence>
<accession>A0A7N2LAD4</accession>
<reference evidence="1 2" key="1">
    <citation type="journal article" date="2016" name="G3 (Bethesda)">
        <title>First Draft Assembly and Annotation of the Genome of a California Endemic Oak Quercus lobata Nee (Fagaceae).</title>
        <authorList>
            <person name="Sork V.L."/>
            <person name="Fitz-Gibbon S.T."/>
            <person name="Puiu D."/>
            <person name="Crepeau M."/>
            <person name="Gugger P.F."/>
            <person name="Sherman R."/>
            <person name="Stevens K."/>
            <person name="Langley C.H."/>
            <person name="Pellegrini M."/>
            <person name="Salzberg S.L."/>
        </authorList>
    </citation>
    <scope>NUCLEOTIDE SEQUENCE [LARGE SCALE GENOMIC DNA]</scope>
    <source>
        <strain evidence="1 2">cv. SW786</strain>
    </source>
</reference>
<dbReference type="EnsemblPlants" id="QL03p068245:mrna">
    <property type="protein sequence ID" value="QL03p068245:mrna"/>
    <property type="gene ID" value="QL03p068245"/>
</dbReference>
<dbReference type="EMBL" id="LRBV02000003">
    <property type="status" value="NOT_ANNOTATED_CDS"/>
    <property type="molecule type" value="Genomic_DNA"/>
</dbReference>
<organism evidence="1 2">
    <name type="scientific">Quercus lobata</name>
    <name type="common">Valley oak</name>
    <dbReference type="NCBI Taxonomy" id="97700"/>
    <lineage>
        <taxon>Eukaryota</taxon>
        <taxon>Viridiplantae</taxon>
        <taxon>Streptophyta</taxon>
        <taxon>Embryophyta</taxon>
        <taxon>Tracheophyta</taxon>
        <taxon>Spermatophyta</taxon>
        <taxon>Magnoliopsida</taxon>
        <taxon>eudicotyledons</taxon>
        <taxon>Gunneridae</taxon>
        <taxon>Pentapetalae</taxon>
        <taxon>rosids</taxon>
        <taxon>fabids</taxon>
        <taxon>Fagales</taxon>
        <taxon>Fagaceae</taxon>
        <taxon>Quercus</taxon>
    </lineage>
</organism>
<protein>
    <submittedName>
        <fullName evidence="1">Uncharacterized protein</fullName>
    </submittedName>
</protein>
<dbReference type="Gene3D" id="3.60.120.10">
    <property type="entry name" value="Anthranilate synthase"/>
    <property type="match status" value="1"/>
</dbReference>
<reference evidence="1" key="2">
    <citation type="submission" date="2021-01" db="UniProtKB">
        <authorList>
            <consortium name="EnsemblPlants"/>
        </authorList>
    </citation>
    <scope>IDENTIFICATION</scope>
</reference>
<dbReference type="Proteomes" id="UP000594261">
    <property type="component" value="Chromosome 3"/>
</dbReference>
<dbReference type="Gramene" id="QL03p068245:mrna">
    <property type="protein sequence ID" value="QL03p068245:mrna"/>
    <property type="gene ID" value="QL03p068245"/>
</dbReference>
<dbReference type="SUPFAM" id="SSF56322">
    <property type="entry name" value="ADC synthase"/>
    <property type="match status" value="1"/>
</dbReference>
<dbReference type="InterPro" id="IPR029033">
    <property type="entry name" value="His_PPase_superfam"/>
</dbReference>
<name>A0A7N2LAD4_QUELO</name>
<dbReference type="InParanoid" id="A0A7N2LAD4"/>
<evidence type="ECO:0000313" key="2">
    <source>
        <dbReference type="Proteomes" id="UP000594261"/>
    </source>
</evidence>
<dbReference type="AlphaFoldDB" id="A0A7N2LAD4"/>